<dbReference type="EMBL" id="JAAXYH010000001">
    <property type="protein sequence ID" value="NMH64120.1"/>
    <property type="molecule type" value="Genomic_DNA"/>
</dbReference>
<dbReference type="Gene3D" id="2.60.120.620">
    <property type="entry name" value="q2cbj1_9rhob like domain"/>
    <property type="match status" value="1"/>
</dbReference>
<comment type="caution">
    <text evidence="1">The sequence shown here is derived from an EMBL/GenBank/DDBJ whole genome shotgun (WGS) entry which is preliminary data.</text>
</comment>
<name>A0A972FQ74_9GAMM</name>
<dbReference type="Pfam" id="PF13759">
    <property type="entry name" value="2OG-FeII_Oxy_5"/>
    <property type="match status" value="1"/>
</dbReference>
<dbReference type="RefSeq" id="WP_169562781.1">
    <property type="nucleotide sequence ID" value="NZ_JAAXYH010000001.1"/>
</dbReference>
<proteinExistence type="predicted"/>
<evidence type="ECO:0000313" key="2">
    <source>
        <dbReference type="Proteomes" id="UP000737113"/>
    </source>
</evidence>
<reference evidence="1" key="1">
    <citation type="submission" date="2020-04" db="EMBL/GenBank/DDBJ databases">
        <title>Description of Shewanella salipaludis sp. nov., isolated from a salt marsh.</title>
        <authorList>
            <person name="Park S."/>
            <person name="Yoon J.-H."/>
        </authorList>
    </citation>
    <scope>NUCLEOTIDE SEQUENCE</scope>
    <source>
        <strain evidence="1">SHSM-M6</strain>
    </source>
</reference>
<accession>A0A972FQ74</accession>
<evidence type="ECO:0000313" key="1">
    <source>
        <dbReference type="EMBL" id="NMH64120.1"/>
    </source>
</evidence>
<sequence>MEIKTLTKVEYLVGCLPEVDTQHLKDMILQNFHAGRFMDPDLKSIRREDVRINFTPEVQKLARLLCQRWKMAFDEDIELCWQNQKGFDPNTAYWSVVHGKGESTNVHDHASGENYEEGAKISAAFYVSVPPDSGDLVFQYNLNPYLVGHETVPAEEGKFVLFDSCLPHFVTKNLSDDYRVVISMNFRYKTGPQEDSQES</sequence>
<dbReference type="InterPro" id="IPR012668">
    <property type="entry name" value="CHP02466"/>
</dbReference>
<dbReference type="Proteomes" id="UP000737113">
    <property type="component" value="Unassembled WGS sequence"/>
</dbReference>
<keyword evidence="2" id="KW-1185">Reference proteome</keyword>
<gene>
    <name evidence="1" type="ORF">HC757_02875</name>
</gene>
<protein>
    <submittedName>
        <fullName evidence="1">Uncharacterized protein</fullName>
    </submittedName>
</protein>
<dbReference type="AlphaFoldDB" id="A0A972FQ74"/>
<organism evidence="1 2">
    <name type="scientific">Shewanella salipaludis</name>
    <dbReference type="NCBI Taxonomy" id="2723052"/>
    <lineage>
        <taxon>Bacteria</taxon>
        <taxon>Pseudomonadati</taxon>
        <taxon>Pseudomonadota</taxon>
        <taxon>Gammaproteobacteria</taxon>
        <taxon>Alteromonadales</taxon>
        <taxon>Shewanellaceae</taxon>
        <taxon>Shewanella</taxon>
    </lineage>
</organism>
<dbReference type="SUPFAM" id="SSF51197">
    <property type="entry name" value="Clavaminate synthase-like"/>
    <property type="match status" value="1"/>
</dbReference>